<evidence type="ECO:0000256" key="1">
    <source>
        <dbReference type="ARBA" id="ARBA00022598"/>
    </source>
</evidence>
<dbReference type="Gene3D" id="3.40.50.20">
    <property type="match status" value="1"/>
</dbReference>
<dbReference type="PANTHER" id="PTHR43585:SF2">
    <property type="entry name" value="ATP-GRASP ENZYME FSQD"/>
    <property type="match status" value="1"/>
</dbReference>
<dbReference type="Proteomes" id="UP000482653">
    <property type="component" value="Unassembled WGS sequence"/>
</dbReference>
<dbReference type="AlphaFoldDB" id="A0A6L3JXU5"/>
<evidence type="ECO:0000256" key="2">
    <source>
        <dbReference type="ARBA" id="ARBA00022741"/>
    </source>
</evidence>
<keyword evidence="3 4" id="KW-0067">ATP-binding</keyword>
<keyword evidence="2 4" id="KW-0547">Nucleotide-binding</keyword>
<protein>
    <recommendedName>
        <fullName evidence="5">ATP-grasp domain-containing protein</fullName>
    </recommendedName>
</protein>
<dbReference type="InterPro" id="IPR052032">
    <property type="entry name" value="ATP-dep_AA_Ligase"/>
</dbReference>
<evidence type="ECO:0000313" key="7">
    <source>
        <dbReference type="Proteomes" id="UP000482653"/>
    </source>
</evidence>
<dbReference type="PROSITE" id="PS50975">
    <property type="entry name" value="ATP_GRASP"/>
    <property type="match status" value="1"/>
</dbReference>
<dbReference type="InterPro" id="IPR005479">
    <property type="entry name" value="CPAse_ATP-bd"/>
</dbReference>
<gene>
    <name evidence="6" type="ORF">F2Y87_20145</name>
</gene>
<dbReference type="SUPFAM" id="SSF56059">
    <property type="entry name" value="Glutathione synthetase ATP-binding domain-like"/>
    <property type="match status" value="1"/>
</dbReference>
<dbReference type="InterPro" id="IPR013815">
    <property type="entry name" value="ATP_grasp_subdomain_1"/>
</dbReference>
<dbReference type="Gene3D" id="3.30.1490.20">
    <property type="entry name" value="ATP-grasp fold, A domain"/>
    <property type="match status" value="1"/>
</dbReference>
<accession>A0A6L3JXU5</accession>
<dbReference type="GO" id="GO:0005524">
    <property type="term" value="F:ATP binding"/>
    <property type="evidence" value="ECO:0007669"/>
    <property type="project" value="UniProtKB-UniRule"/>
</dbReference>
<dbReference type="GO" id="GO:0016874">
    <property type="term" value="F:ligase activity"/>
    <property type="evidence" value="ECO:0007669"/>
    <property type="project" value="UniProtKB-KW"/>
</dbReference>
<sequence>MNNLRGKKLLILGGVQLACSVIKLAQQNGIYTIVVDYNEDSPAKRIADKSYLESTTDVDGIVELCKEEGIDGVFTSYIESMLPYCCIICERLKLPFYATLEQIKITSNKKSFKELCRKNEVPVIEDFNINIDDELFNVDYPVFTKPVDNSGARGMTICKNAEELKIGYQKALEFSKSKEILVEKYMDESSECVNIDYLIIDGEFYLVGVGDKSVYRTVNCTTPITSSVIYPSKFLEEYICDLNEKVITMFQTIGIRNGYIFIEAFHDKNGFHFYEMGFRIGGGQYYVMNSQMTHVNFMEMLIRYSLTGHMLPEDKFSLKLSPDLSSKCCGLVILLSVGEIASIDGLDEILALKDVVDFTQMLFVGDVLQQSDVGTLRQAFARVYIVSKSNESLKDAISKIYTLLRINNPLGENLIIKNC</sequence>
<dbReference type="InterPro" id="IPR016185">
    <property type="entry name" value="PreATP-grasp_dom_sf"/>
</dbReference>
<keyword evidence="1" id="KW-0436">Ligase</keyword>
<organism evidence="6 7">
    <name type="scientific">Bacteroides cellulosilyticus</name>
    <dbReference type="NCBI Taxonomy" id="246787"/>
    <lineage>
        <taxon>Bacteria</taxon>
        <taxon>Pseudomonadati</taxon>
        <taxon>Bacteroidota</taxon>
        <taxon>Bacteroidia</taxon>
        <taxon>Bacteroidales</taxon>
        <taxon>Bacteroidaceae</taxon>
        <taxon>Bacteroides</taxon>
    </lineage>
</organism>
<dbReference type="PANTHER" id="PTHR43585">
    <property type="entry name" value="FUMIPYRROLE BIOSYNTHESIS PROTEIN C"/>
    <property type="match status" value="1"/>
</dbReference>
<feature type="domain" description="ATP-grasp" evidence="5">
    <location>
        <begin position="113"/>
        <end position="306"/>
    </location>
</feature>
<reference evidence="6 7" key="1">
    <citation type="journal article" date="2019" name="Nat. Med.">
        <title>A library of human gut bacterial isolates paired with longitudinal multiomics data enables mechanistic microbiome research.</title>
        <authorList>
            <person name="Poyet M."/>
            <person name="Groussin M."/>
            <person name="Gibbons S.M."/>
            <person name="Avila-Pacheco J."/>
            <person name="Jiang X."/>
            <person name="Kearney S.M."/>
            <person name="Perrotta A.R."/>
            <person name="Berdy B."/>
            <person name="Zhao S."/>
            <person name="Lieberman T.D."/>
            <person name="Swanson P.K."/>
            <person name="Smith M."/>
            <person name="Roesemann S."/>
            <person name="Alexander J.E."/>
            <person name="Rich S.A."/>
            <person name="Livny J."/>
            <person name="Vlamakis H."/>
            <person name="Clish C."/>
            <person name="Bullock K."/>
            <person name="Deik A."/>
            <person name="Scott J."/>
            <person name="Pierce K.A."/>
            <person name="Xavier R.J."/>
            <person name="Alm E.J."/>
        </authorList>
    </citation>
    <scope>NUCLEOTIDE SEQUENCE [LARGE SCALE GENOMIC DNA]</scope>
    <source>
        <strain evidence="6 7">BIOML-A8</strain>
    </source>
</reference>
<dbReference type="RefSeq" id="WP_149947741.1">
    <property type="nucleotide sequence ID" value="NZ_VVYX01000027.1"/>
</dbReference>
<evidence type="ECO:0000256" key="4">
    <source>
        <dbReference type="PROSITE-ProRule" id="PRU00409"/>
    </source>
</evidence>
<proteinExistence type="predicted"/>
<evidence type="ECO:0000256" key="3">
    <source>
        <dbReference type="ARBA" id="ARBA00022840"/>
    </source>
</evidence>
<dbReference type="Pfam" id="PF02786">
    <property type="entry name" value="CPSase_L_D2"/>
    <property type="match status" value="1"/>
</dbReference>
<evidence type="ECO:0000313" key="6">
    <source>
        <dbReference type="EMBL" id="KAA5415938.1"/>
    </source>
</evidence>
<dbReference type="InterPro" id="IPR011761">
    <property type="entry name" value="ATP-grasp"/>
</dbReference>
<comment type="caution">
    <text evidence="6">The sequence shown here is derived from an EMBL/GenBank/DDBJ whole genome shotgun (WGS) entry which is preliminary data.</text>
</comment>
<dbReference type="GO" id="GO:0046872">
    <property type="term" value="F:metal ion binding"/>
    <property type="evidence" value="ECO:0007669"/>
    <property type="project" value="InterPro"/>
</dbReference>
<evidence type="ECO:0000259" key="5">
    <source>
        <dbReference type="PROSITE" id="PS50975"/>
    </source>
</evidence>
<name>A0A6L3JXU5_9BACE</name>
<dbReference type="SUPFAM" id="SSF52440">
    <property type="entry name" value="PreATP-grasp domain"/>
    <property type="match status" value="1"/>
</dbReference>
<dbReference type="EMBL" id="VVYX01000027">
    <property type="protein sequence ID" value="KAA5415938.1"/>
    <property type="molecule type" value="Genomic_DNA"/>
</dbReference>
<dbReference type="Gene3D" id="3.30.470.20">
    <property type="entry name" value="ATP-grasp fold, B domain"/>
    <property type="match status" value="1"/>
</dbReference>